<dbReference type="AlphaFoldDB" id="A0A8H9N9K4"/>
<dbReference type="EMBL" id="CP097357">
    <property type="protein sequence ID" value="UYV30502.1"/>
    <property type="molecule type" value="Genomic_DNA"/>
</dbReference>
<organism evidence="3 4">
    <name type="scientific">Vibrio parahaemolyticus</name>
    <dbReference type="NCBI Taxonomy" id="670"/>
    <lineage>
        <taxon>Bacteria</taxon>
        <taxon>Pseudomonadati</taxon>
        <taxon>Pseudomonadota</taxon>
        <taxon>Gammaproteobacteria</taxon>
        <taxon>Vibrionales</taxon>
        <taxon>Vibrionaceae</taxon>
        <taxon>Vibrio</taxon>
    </lineage>
</organism>
<gene>
    <name evidence="1" type="ORF">M5598_26195</name>
    <name evidence="2" type="ORF">M5598_26200</name>
    <name evidence="3" type="ORF">M5598_26205</name>
</gene>
<evidence type="ECO:0000313" key="1">
    <source>
        <dbReference type="EMBL" id="UYV30501.1"/>
    </source>
</evidence>
<dbReference type="EMBL" id="CP097357">
    <property type="protein sequence ID" value="UYV30501.1"/>
    <property type="molecule type" value="Genomic_DNA"/>
</dbReference>
<evidence type="ECO:0000313" key="4">
    <source>
        <dbReference type="Proteomes" id="UP001163036"/>
    </source>
</evidence>
<proteinExistence type="predicted"/>
<name>A0A8H9N9K4_VIBPH</name>
<accession>A0A8H9N9K4</accession>
<dbReference type="Proteomes" id="UP001163036">
    <property type="component" value="Plasmid pVP-16-VB00198-1"/>
</dbReference>
<dbReference type="RefSeq" id="WP_053312693.1">
    <property type="nucleotide sequence ID" value="NZ_CP062152.1"/>
</dbReference>
<keyword evidence="3" id="KW-0614">Plasmid</keyword>
<reference evidence="3" key="1">
    <citation type="submission" date="2022-05" db="EMBL/GenBank/DDBJ databases">
        <title>Megaplasmid of Vibrio parahaemolyticus.</title>
        <authorList>
            <person name="Strauch E."/>
            <person name="Borowiak M."/>
        </authorList>
    </citation>
    <scope>NUCLEOTIDE SEQUENCE</scope>
    <source>
        <strain evidence="3">16-VB00198</strain>
        <plasmid evidence="3">pVP-16-VB00198-1</plasmid>
    </source>
</reference>
<sequence length="179" mass="17856">MFNLIISIIAIALVVVLAGASLYYGGDAFNRGSSDAKAATLINQAQQIQAAATLFTASEGGAPTAIADLEGAYLSSTPSLPVGADGANWELGDAKNAATNTVSIVSVELPFAAKTEDGITKDICKTVNKNGAGVVFCSVAADGTFTDANLVAGAGSADADVEAIDVSSGTAKAKVHMTI</sequence>
<geneLocation type="plasmid" evidence="3 4">
    <name>pVP-16-VB00198-1</name>
</geneLocation>
<evidence type="ECO:0000313" key="3">
    <source>
        <dbReference type="EMBL" id="UYV30503.1"/>
    </source>
</evidence>
<dbReference type="EMBL" id="CP097357">
    <property type="protein sequence ID" value="UYV30503.1"/>
    <property type="molecule type" value="Genomic_DNA"/>
</dbReference>
<protein>
    <submittedName>
        <fullName evidence="3">Uncharacterized protein</fullName>
    </submittedName>
</protein>
<evidence type="ECO:0000313" key="2">
    <source>
        <dbReference type="EMBL" id="UYV30502.1"/>
    </source>
</evidence>